<accession>A0AAW0T9D6</accession>
<gene>
    <name evidence="2" type="ORF">O3P69_009145</name>
</gene>
<evidence type="ECO:0000313" key="2">
    <source>
        <dbReference type="EMBL" id="KAK8384200.1"/>
    </source>
</evidence>
<evidence type="ECO:0000256" key="1">
    <source>
        <dbReference type="SAM" id="MobiDB-lite"/>
    </source>
</evidence>
<evidence type="ECO:0000313" key="3">
    <source>
        <dbReference type="Proteomes" id="UP001487740"/>
    </source>
</evidence>
<protein>
    <submittedName>
        <fullName evidence="2">Uncharacterized protein</fullName>
    </submittedName>
</protein>
<reference evidence="2 3" key="1">
    <citation type="submission" date="2023-03" db="EMBL/GenBank/DDBJ databases">
        <title>High-quality genome of Scylla paramamosain provides insights in environmental adaptation.</title>
        <authorList>
            <person name="Zhang L."/>
        </authorList>
    </citation>
    <scope>NUCLEOTIDE SEQUENCE [LARGE SCALE GENOMIC DNA]</scope>
    <source>
        <strain evidence="2">LZ_2023a</strain>
        <tissue evidence="2">Muscle</tissue>
    </source>
</reference>
<dbReference type="Proteomes" id="UP001487740">
    <property type="component" value="Unassembled WGS sequence"/>
</dbReference>
<feature type="compositionally biased region" description="Pro residues" evidence="1">
    <location>
        <begin position="1"/>
        <end position="12"/>
    </location>
</feature>
<proteinExistence type="predicted"/>
<comment type="caution">
    <text evidence="2">The sequence shown here is derived from an EMBL/GenBank/DDBJ whole genome shotgun (WGS) entry which is preliminary data.</text>
</comment>
<feature type="region of interest" description="Disordered" evidence="1">
    <location>
        <begin position="1"/>
        <end position="26"/>
    </location>
</feature>
<dbReference type="EMBL" id="JARAKH010000035">
    <property type="protein sequence ID" value="KAK8384200.1"/>
    <property type="molecule type" value="Genomic_DNA"/>
</dbReference>
<organism evidence="2 3">
    <name type="scientific">Scylla paramamosain</name>
    <name type="common">Mud crab</name>
    <dbReference type="NCBI Taxonomy" id="85552"/>
    <lineage>
        <taxon>Eukaryota</taxon>
        <taxon>Metazoa</taxon>
        <taxon>Ecdysozoa</taxon>
        <taxon>Arthropoda</taxon>
        <taxon>Crustacea</taxon>
        <taxon>Multicrustacea</taxon>
        <taxon>Malacostraca</taxon>
        <taxon>Eumalacostraca</taxon>
        <taxon>Eucarida</taxon>
        <taxon>Decapoda</taxon>
        <taxon>Pleocyemata</taxon>
        <taxon>Brachyura</taxon>
        <taxon>Eubrachyura</taxon>
        <taxon>Portunoidea</taxon>
        <taxon>Portunidae</taxon>
        <taxon>Portuninae</taxon>
        <taxon>Scylla</taxon>
    </lineage>
</organism>
<sequence>MDPARPSVPPTEPCHTPSGRTTTPSNMHDAYENLLTVQGLKDHVTFPTHERGGTLDPVISDLEEDTLSCRQLGLVGSSDHHAVLTQVDMGVARDEVADRRRHRQCKLDGIQRRALRLVEAAGAPAHPEAPVDTLEHRRDVAALVMFHKAQVENVPTSKRKIREKLGLIKSDSACESACEAVSGNSLVDNAAAAPPR</sequence>
<name>A0AAW0T9D6_SCYPA</name>
<dbReference type="AlphaFoldDB" id="A0AAW0T9D6"/>
<keyword evidence="3" id="KW-1185">Reference proteome</keyword>